<name>A0AAN9JZL4_CANGL</name>
<evidence type="ECO:0000313" key="1">
    <source>
        <dbReference type="EMBL" id="KAK7308235.1"/>
    </source>
</evidence>
<evidence type="ECO:0000313" key="2">
    <source>
        <dbReference type="Proteomes" id="UP001367508"/>
    </source>
</evidence>
<comment type="caution">
    <text evidence="1">The sequence shown here is derived from an EMBL/GenBank/DDBJ whole genome shotgun (WGS) entry which is preliminary data.</text>
</comment>
<gene>
    <name evidence="1" type="ORF">VNO77_41837</name>
</gene>
<dbReference type="AlphaFoldDB" id="A0AAN9JZL4"/>
<organism evidence="1 2">
    <name type="scientific">Canavalia gladiata</name>
    <name type="common">Sword bean</name>
    <name type="synonym">Dolichos gladiatus</name>
    <dbReference type="NCBI Taxonomy" id="3824"/>
    <lineage>
        <taxon>Eukaryota</taxon>
        <taxon>Viridiplantae</taxon>
        <taxon>Streptophyta</taxon>
        <taxon>Embryophyta</taxon>
        <taxon>Tracheophyta</taxon>
        <taxon>Spermatophyta</taxon>
        <taxon>Magnoliopsida</taxon>
        <taxon>eudicotyledons</taxon>
        <taxon>Gunneridae</taxon>
        <taxon>Pentapetalae</taxon>
        <taxon>rosids</taxon>
        <taxon>fabids</taxon>
        <taxon>Fabales</taxon>
        <taxon>Fabaceae</taxon>
        <taxon>Papilionoideae</taxon>
        <taxon>50 kb inversion clade</taxon>
        <taxon>NPAAA clade</taxon>
        <taxon>indigoferoid/millettioid clade</taxon>
        <taxon>Phaseoleae</taxon>
        <taxon>Canavalia</taxon>
    </lineage>
</organism>
<protein>
    <submittedName>
        <fullName evidence="1">Uncharacterized protein</fullName>
    </submittedName>
</protein>
<proteinExistence type="predicted"/>
<dbReference type="EMBL" id="JAYMYQ010000010">
    <property type="protein sequence ID" value="KAK7308235.1"/>
    <property type="molecule type" value="Genomic_DNA"/>
</dbReference>
<sequence length="190" mass="21227">MQGSRGGSGSIPLELDQMASFRYWVGMTISGRFRVVHIARRSQPDAIYAYLKDVTTYNSPGLWLFLKRNQVEVSSISERPYHAGGRLKKKSAILSTTQKHAKTLSTPYVKIRVLLVTFHGHELVLGVFKIKATHRRSGYGVKAHKHKACQEGIPFGDAGFSVSTVSCCLSKRSGRYLWMLPRVQNSATEV</sequence>
<accession>A0AAN9JZL4</accession>
<dbReference type="Proteomes" id="UP001367508">
    <property type="component" value="Unassembled WGS sequence"/>
</dbReference>
<keyword evidence="2" id="KW-1185">Reference proteome</keyword>
<reference evidence="1 2" key="1">
    <citation type="submission" date="2024-01" db="EMBL/GenBank/DDBJ databases">
        <title>The genomes of 5 underutilized Papilionoideae crops provide insights into root nodulation and disease resistanc.</title>
        <authorList>
            <person name="Jiang F."/>
        </authorList>
    </citation>
    <scope>NUCLEOTIDE SEQUENCE [LARGE SCALE GENOMIC DNA]</scope>
    <source>
        <strain evidence="1">LVBAO_FW01</strain>
        <tissue evidence="1">Leaves</tissue>
    </source>
</reference>